<dbReference type="EMBL" id="BGPR01143645">
    <property type="protein sequence ID" value="GBN72657.1"/>
    <property type="molecule type" value="Genomic_DNA"/>
</dbReference>
<evidence type="ECO:0000313" key="4">
    <source>
        <dbReference type="Proteomes" id="UP000499080"/>
    </source>
</evidence>
<dbReference type="Proteomes" id="UP000499080">
    <property type="component" value="Unassembled WGS sequence"/>
</dbReference>
<dbReference type="EMBL" id="BGPR01143628">
    <property type="protein sequence ID" value="GBN72628.1"/>
    <property type="molecule type" value="Genomic_DNA"/>
</dbReference>
<reference evidence="1 4" key="1">
    <citation type="journal article" date="2019" name="Sci. Rep.">
        <title>Orb-weaving spider Araneus ventricosus genome elucidates the spidroin gene catalogue.</title>
        <authorList>
            <person name="Kono N."/>
            <person name="Nakamura H."/>
            <person name="Ohtoshi R."/>
            <person name="Moran D.A.P."/>
            <person name="Shinohara A."/>
            <person name="Yoshida Y."/>
            <person name="Fujiwara M."/>
            <person name="Mori M."/>
            <person name="Tomita M."/>
            <person name="Arakawa K."/>
        </authorList>
    </citation>
    <scope>NUCLEOTIDE SEQUENCE [LARGE SCALE GENOMIC DNA]</scope>
</reference>
<dbReference type="AlphaFoldDB" id="A0A4Y2N7Y2"/>
<evidence type="ECO:0000313" key="3">
    <source>
        <dbReference type="EMBL" id="GBN72657.1"/>
    </source>
</evidence>
<evidence type="ECO:0000313" key="2">
    <source>
        <dbReference type="EMBL" id="GBN72628.1"/>
    </source>
</evidence>
<evidence type="ECO:0000313" key="1">
    <source>
        <dbReference type="EMBL" id="GBN35012.1"/>
    </source>
</evidence>
<gene>
    <name evidence="3" type="ORF">AVEN_138383_1</name>
    <name evidence="1" type="ORF">AVEN_181893_1</name>
    <name evidence="2" type="ORF">AVEN_238362_1</name>
</gene>
<proteinExistence type="predicted"/>
<name>A0A4Y2N7Y2_ARAVE</name>
<dbReference type="EMBL" id="BGPR01126543">
    <property type="protein sequence ID" value="GBN35012.1"/>
    <property type="molecule type" value="Genomic_DNA"/>
</dbReference>
<organism evidence="1 4">
    <name type="scientific">Araneus ventricosus</name>
    <name type="common">Orbweaver spider</name>
    <name type="synonym">Epeira ventricosa</name>
    <dbReference type="NCBI Taxonomy" id="182803"/>
    <lineage>
        <taxon>Eukaryota</taxon>
        <taxon>Metazoa</taxon>
        <taxon>Ecdysozoa</taxon>
        <taxon>Arthropoda</taxon>
        <taxon>Chelicerata</taxon>
        <taxon>Arachnida</taxon>
        <taxon>Araneae</taxon>
        <taxon>Araneomorphae</taxon>
        <taxon>Entelegynae</taxon>
        <taxon>Araneoidea</taxon>
        <taxon>Araneidae</taxon>
        <taxon>Araneus</taxon>
    </lineage>
</organism>
<comment type="caution">
    <text evidence="1">The sequence shown here is derived from an EMBL/GenBank/DDBJ whole genome shotgun (WGS) entry which is preliminary data.</text>
</comment>
<keyword evidence="4" id="KW-1185">Reference proteome</keyword>
<sequence length="91" mass="10508">MSRRFSEKDLSFIIGLLECHVAEEILRTAVAWWPRLQDRMAPGSKHNSTKDLFLCRWALCTLNLTPRVKRPPAGVVRKLGEWPLDGFFLDV</sequence>
<accession>A0A4Y2N7Y2</accession>
<protein>
    <submittedName>
        <fullName evidence="1">Uncharacterized protein</fullName>
    </submittedName>
</protein>